<name>A0ABS8GE52_9MICC</name>
<proteinExistence type="predicted"/>
<dbReference type="EMBL" id="JAJFZQ010000002">
    <property type="protein sequence ID" value="MCC3264912.1"/>
    <property type="molecule type" value="Genomic_DNA"/>
</dbReference>
<evidence type="ECO:0000313" key="1">
    <source>
        <dbReference type="EMBL" id="MCC3264912.1"/>
    </source>
</evidence>
<dbReference type="InterPro" id="IPR022074">
    <property type="entry name" value="DUF3626"/>
</dbReference>
<evidence type="ECO:0000313" key="2">
    <source>
        <dbReference type="Proteomes" id="UP001139168"/>
    </source>
</evidence>
<protein>
    <submittedName>
        <fullName evidence="1">DUF3626 domain-containing protein</fullName>
    </submittedName>
</protein>
<dbReference type="RefSeq" id="WP_227889763.1">
    <property type="nucleotide sequence ID" value="NZ_JAJFZQ010000002.1"/>
</dbReference>
<dbReference type="Proteomes" id="UP001139168">
    <property type="component" value="Unassembled WGS sequence"/>
</dbReference>
<sequence>MTLLPPPWERAIDYVGNRTAGPPLDPSLDVTIHFHPDALVKGIALLDFLAADGLYRSQFETGTGNGGLTAWPGGDRWRWEHDMFGGAYDDAPPSQRPKYGSLNYRRRDVGGAVRFGSSHLRLRRAEYPRVTYCFPDSSTEPEHFGTMERMPLVALASEHARWSGQDVLDDHIEAHVHGPLVVGSHIAALVLDPAYRNTDIEAAAHTLPCALEWHAGFRLSAAELGEHASYRGEDIVSAGQSIAENGWLDARIIGDAVREERFDRQTLKKVWHCVARYGYDWSADRRSG</sequence>
<comment type="caution">
    <text evidence="1">The sequence shown here is derived from an EMBL/GenBank/DDBJ whole genome shotgun (WGS) entry which is preliminary data.</text>
</comment>
<accession>A0ABS8GE52</accession>
<keyword evidence="2" id="KW-1185">Reference proteome</keyword>
<reference evidence="1" key="1">
    <citation type="submission" date="2021-10" db="EMBL/GenBank/DDBJ databases">
        <title>Novel species in genus Arthrobacter.</title>
        <authorList>
            <person name="Liu Y."/>
        </authorList>
    </citation>
    <scope>NUCLEOTIDE SEQUENCE</scope>
    <source>
        <strain evidence="1">Zg-Y786</strain>
    </source>
</reference>
<gene>
    <name evidence="1" type="ORF">LJ752_02490</name>
</gene>
<organism evidence="1 2">
    <name type="scientific">Arthrobacter gengyunqii</name>
    <dbReference type="NCBI Taxonomy" id="2886940"/>
    <lineage>
        <taxon>Bacteria</taxon>
        <taxon>Bacillati</taxon>
        <taxon>Actinomycetota</taxon>
        <taxon>Actinomycetes</taxon>
        <taxon>Micrococcales</taxon>
        <taxon>Micrococcaceae</taxon>
        <taxon>Arthrobacter</taxon>
    </lineage>
</organism>
<dbReference type="Pfam" id="PF12294">
    <property type="entry name" value="DUF3626"/>
    <property type="match status" value="2"/>
</dbReference>